<keyword evidence="1" id="KW-0472">Membrane</keyword>
<dbReference type="EMBL" id="AQQY01000001">
    <property type="protein sequence ID" value="KCV83641.1"/>
    <property type="molecule type" value="Genomic_DNA"/>
</dbReference>
<organism evidence="2 3">
    <name type="scientific">Actibacterium atlanticum</name>
    <dbReference type="NCBI Taxonomy" id="1461693"/>
    <lineage>
        <taxon>Bacteria</taxon>
        <taxon>Pseudomonadati</taxon>
        <taxon>Pseudomonadota</taxon>
        <taxon>Alphaproteobacteria</taxon>
        <taxon>Rhodobacterales</taxon>
        <taxon>Roseobacteraceae</taxon>
        <taxon>Actibacterium</taxon>
    </lineage>
</organism>
<dbReference type="RefSeq" id="WP_035247691.1">
    <property type="nucleotide sequence ID" value="NZ_AQQY01000001.1"/>
</dbReference>
<name>A0A058ZS32_9RHOB</name>
<accession>A0A058ZS32</accession>
<keyword evidence="1" id="KW-1133">Transmembrane helix</keyword>
<dbReference type="STRING" id="1461693.ATO10_02735"/>
<comment type="caution">
    <text evidence="2">The sequence shown here is derived from an EMBL/GenBank/DDBJ whole genome shotgun (WGS) entry which is preliminary data.</text>
</comment>
<gene>
    <name evidence="2" type="ORF">ATO10_02735</name>
</gene>
<protein>
    <submittedName>
        <fullName evidence="2">Putative ORF2</fullName>
    </submittedName>
</protein>
<evidence type="ECO:0000313" key="2">
    <source>
        <dbReference type="EMBL" id="KCV83641.1"/>
    </source>
</evidence>
<dbReference type="AlphaFoldDB" id="A0A058ZS32"/>
<feature type="transmembrane region" description="Helical" evidence="1">
    <location>
        <begin position="12"/>
        <end position="35"/>
    </location>
</feature>
<evidence type="ECO:0000256" key="1">
    <source>
        <dbReference type="SAM" id="Phobius"/>
    </source>
</evidence>
<keyword evidence="3" id="KW-1185">Reference proteome</keyword>
<sequence>MRDTIHKKPGRSGGLFGATLGAAAAGATLVVMFWMPAEYGIDPTGVGGVLGLINMGEAKQRLEAEQNMGTDPMLAEVLARLDRIEALLTVDQPPVEEVDGWRDSFSYALAPGQGFEVKLTMEAGQVAGFEWQADGAVYVDMHGDSASQEHSYAIQDSSLADDGTLTAAFTGNHGWYWRNRTDQTVTVALQTRGDYGRMLHP</sequence>
<evidence type="ECO:0000313" key="3">
    <source>
        <dbReference type="Proteomes" id="UP000024836"/>
    </source>
</evidence>
<proteinExistence type="predicted"/>
<dbReference type="Proteomes" id="UP000024836">
    <property type="component" value="Unassembled WGS sequence"/>
</dbReference>
<keyword evidence="1" id="KW-0812">Transmembrane</keyword>
<reference evidence="2 3" key="1">
    <citation type="submission" date="2013-04" db="EMBL/GenBank/DDBJ databases">
        <title>Shimia sp. 22II-S11-Z10 Genome Sequencing.</title>
        <authorList>
            <person name="Lai Q."/>
            <person name="Li G."/>
            <person name="Shao Z."/>
        </authorList>
    </citation>
    <scope>NUCLEOTIDE SEQUENCE [LARGE SCALE GENOMIC DNA]</scope>
    <source>
        <strain evidence="3">22II-S11-Z10</strain>
    </source>
</reference>
<dbReference type="OrthoDB" id="952847at2"/>
<dbReference type="eggNOG" id="ENOG502ZREC">
    <property type="taxonomic scope" value="Bacteria"/>
</dbReference>